<feature type="region of interest" description="Disordered" evidence="2">
    <location>
        <begin position="176"/>
        <end position="195"/>
    </location>
</feature>
<proteinExistence type="predicted"/>
<evidence type="ECO:0000313" key="4">
    <source>
        <dbReference type="Proteomes" id="UP000008366"/>
    </source>
</evidence>
<reference evidence="3 4" key="1">
    <citation type="submission" date="2012-08" db="EMBL/GenBank/DDBJ databases">
        <title>Whole genome shotgun sequence of Kineosphaera limosa NBRC 100340.</title>
        <authorList>
            <person name="Yoshida I."/>
            <person name="Isaki S."/>
            <person name="Hosoyama A."/>
            <person name="Tsuchikane K."/>
            <person name="Katsumata H."/>
            <person name="Ando Y."/>
            <person name="Ohji S."/>
            <person name="Hamada M."/>
            <person name="Tamura T."/>
            <person name="Yamazoe A."/>
            <person name="Yamazaki S."/>
            <person name="Fujita N."/>
        </authorList>
    </citation>
    <scope>NUCLEOTIDE SEQUENCE [LARGE SCALE GENOMIC DNA]</scope>
    <source>
        <strain evidence="3 4">NBRC 100340</strain>
    </source>
</reference>
<dbReference type="RefSeq" id="WP_006594040.1">
    <property type="nucleotide sequence ID" value="NZ_BAHD01000072.1"/>
</dbReference>
<organism evidence="3 4">
    <name type="scientific">Kineosphaera limosa NBRC 100340</name>
    <dbReference type="NCBI Taxonomy" id="1184609"/>
    <lineage>
        <taxon>Bacteria</taxon>
        <taxon>Bacillati</taxon>
        <taxon>Actinomycetota</taxon>
        <taxon>Actinomycetes</taxon>
        <taxon>Micrococcales</taxon>
        <taxon>Dermatophilaceae</taxon>
        <taxon>Kineosphaera</taxon>
    </lineage>
</organism>
<evidence type="ECO:0008006" key="5">
    <source>
        <dbReference type="Google" id="ProtNLM"/>
    </source>
</evidence>
<comment type="caution">
    <text evidence="3">The sequence shown here is derived from an EMBL/GenBank/DDBJ whole genome shotgun (WGS) entry which is preliminary data.</text>
</comment>
<dbReference type="Pfam" id="PF01969">
    <property type="entry name" value="Ni_insertion"/>
    <property type="match status" value="1"/>
</dbReference>
<evidence type="ECO:0000313" key="3">
    <source>
        <dbReference type="EMBL" id="GAB97508.1"/>
    </source>
</evidence>
<evidence type="ECO:0000256" key="1">
    <source>
        <dbReference type="ARBA" id="ARBA00022596"/>
    </source>
</evidence>
<dbReference type="AlphaFoldDB" id="K6VMQ5"/>
<dbReference type="eggNOG" id="COG1641">
    <property type="taxonomic scope" value="Bacteria"/>
</dbReference>
<sequence length="460" mass="47373">MLPDLGDPGIRTSGDGPARLAWVDARSGVTGDALLGALLDAGAALPAVRDCVNAVLPDAVLLTVREVRRGGLRATRCDARLRVREQPQRDWPEVRALIEGADLPDAVRTMAIGAFRHLAAAHARVHGIPTSQVRFTGPGTGAGAWAAIVHVVGTCAALNDLGVDRLVVGEPVALGSGTVDADDEEDGADAPVDTSVPTPVVLELTRGFAVTAGADGELTSAPALALLRALANPGGQSDPLVPDRVGVGAGTEGPLLRLVLDAGDDLLPVVPAAATPGDPLPEPGSIEPGDSGYVEDGLVTLEATVDDQDPRVWPSVLDALLRAGALEAWLTPVMLSGGRPGHVLTATVATGDATHVATLRDAIFTLTSTFGVRARRHARWTLHRDWVPVDVAGERVRVRVGYVARAAPIIARVTPEAQDAVDLAERWGVSVAEVLAAAAAATTAEGLVVGAPYTPGRWAT</sequence>
<dbReference type="Gene3D" id="3.30.70.1380">
    <property type="entry name" value="Transcriptional regulatory protein pf0864 domain like"/>
    <property type="match status" value="1"/>
</dbReference>
<dbReference type="EMBL" id="BAHD01000072">
    <property type="protein sequence ID" value="GAB97508.1"/>
    <property type="molecule type" value="Genomic_DNA"/>
</dbReference>
<protein>
    <recommendedName>
        <fullName evidence="5">TIGR00299 family protein</fullName>
    </recommendedName>
</protein>
<dbReference type="OrthoDB" id="9765625at2"/>
<keyword evidence="4" id="KW-1185">Reference proteome</keyword>
<accession>K6VMQ5</accession>
<dbReference type="PANTHER" id="PTHR36566:SF1">
    <property type="entry name" value="PYRIDINIUM-3,5-BISTHIOCARBOXYLIC ACID MONONUCLEOTIDE NICKEL INSERTION PROTEIN"/>
    <property type="match status" value="1"/>
</dbReference>
<dbReference type="InterPro" id="IPR002822">
    <property type="entry name" value="Ni_insertion"/>
</dbReference>
<name>K6VMQ5_9MICO</name>
<dbReference type="Proteomes" id="UP000008366">
    <property type="component" value="Unassembled WGS sequence"/>
</dbReference>
<keyword evidence="1" id="KW-0533">Nickel</keyword>
<dbReference type="PANTHER" id="PTHR36566">
    <property type="entry name" value="NICKEL INSERTION PROTEIN-RELATED"/>
    <property type="match status" value="1"/>
</dbReference>
<dbReference type="STRING" id="1184609.KILIM_072_00170"/>
<gene>
    <name evidence="3" type="ORF">KILIM_072_00170</name>
</gene>
<evidence type="ECO:0000256" key="2">
    <source>
        <dbReference type="SAM" id="MobiDB-lite"/>
    </source>
</evidence>